<name>A0A8K0SKA7_9HYPO</name>
<keyword evidence="3 5" id="KW-0378">Hydrolase</keyword>
<proteinExistence type="inferred from homology"/>
<dbReference type="GO" id="GO:0004252">
    <property type="term" value="F:serine-type endopeptidase activity"/>
    <property type="evidence" value="ECO:0007669"/>
    <property type="project" value="UniProtKB-UniRule"/>
</dbReference>
<dbReference type="AlphaFoldDB" id="A0A8K0SKA7"/>
<dbReference type="PROSITE" id="PS51892">
    <property type="entry name" value="SUBTILASE"/>
    <property type="match status" value="1"/>
</dbReference>
<protein>
    <submittedName>
        <fullName evidence="7">Peptidase S8/S53 domain-containing protein</fullName>
    </submittedName>
</protein>
<dbReference type="GO" id="GO:0006508">
    <property type="term" value="P:proteolysis"/>
    <property type="evidence" value="ECO:0007669"/>
    <property type="project" value="UniProtKB-KW"/>
</dbReference>
<evidence type="ECO:0000313" key="7">
    <source>
        <dbReference type="EMBL" id="KAH7310636.1"/>
    </source>
</evidence>
<comment type="caution">
    <text evidence="7">The sequence shown here is derived from an EMBL/GenBank/DDBJ whole genome shotgun (WGS) entry which is preliminary data.</text>
</comment>
<evidence type="ECO:0000256" key="1">
    <source>
        <dbReference type="ARBA" id="ARBA00011073"/>
    </source>
</evidence>
<reference evidence="7" key="1">
    <citation type="journal article" date="2021" name="Nat. Commun.">
        <title>Genetic determinants of endophytism in the Arabidopsis root mycobiome.</title>
        <authorList>
            <person name="Mesny F."/>
            <person name="Miyauchi S."/>
            <person name="Thiergart T."/>
            <person name="Pickel B."/>
            <person name="Atanasova L."/>
            <person name="Karlsson M."/>
            <person name="Huettel B."/>
            <person name="Barry K.W."/>
            <person name="Haridas S."/>
            <person name="Chen C."/>
            <person name="Bauer D."/>
            <person name="Andreopoulos W."/>
            <person name="Pangilinan J."/>
            <person name="LaButti K."/>
            <person name="Riley R."/>
            <person name="Lipzen A."/>
            <person name="Clum A."/>
            <person name="Drula E."/>
            <person name="Henrissat B."/>
            <person name="Kohler A."/>
            <person name="Grigoriev I.V."/>
            <person name="Martin F.M."/>
            <person name="Hacquard S."/>
        </authorList>
    </citation>
    <scope>NUCLEOTIDE SEQUENCE</scope>
    <source>
        <strain evidence="7">MPI-CAGE-CH-0235</strain>
    </source>
</reference>
<evidence type="ECO:0000256" key="2">
    <source>
        <dbReference type="ARBA" id="ARBA00022670"/>
    </source>
</evidence>
<dbReference type="Gene3D" id="3.40.50.200">
    <property type="entry name" value="Peptidase S8/S53 domain"/>
    <property type="match status" value="1"/>
</dbReference>
<evidence type="ECO:0000256" key="3">
    <source>
        <dbReference type="ARBA" id="ARBA00022801"/>
    </source>
</evidence>
<accession>A0A8K0SKA7</accession>
<dbReference type="Pfam" id="PF00082">
    <property type="entry name" value="Peptidase_S8"/>
    <property type="match status" value="1"/>
</dbReference>
<dbReference type="Proteomes" id="UP000813444">
    <property type="component" value="Unassembled WGS sequence"/>
</dbReference>
<dbReference type="InterPro" id="IPR000209">
    <property type="entry name" value="Peptidase_S8/S53_dom"/>
</dbReference>
<feature type="active site" description="Charge relay system" evidence="5">
    <location>
        <position position="271"/>
    </location>
</feature>
<keyword evidence="4 5" id="KW-0720">Serine protease</keyword>
<evidence type="ECO:0000256" key="5">
    <source>
        <dbReference type="PROSITE-ProRule" id="PRU01240"/>
    </source>
</evidence>
<organism evidence="7 8">
    <name type="scientific">Stachybotrys elegans</name>
    <dbReference type="NCBI Taxonomy" id="80388"/>
    <lineage>
        <taxon>Eukaryota</taxon>
        <taxon>Fungi</taxon>
        <taxon>Dikarya</taxon>
        <taxon>Ascomycota</taxon>
        <taxon>Pezizomycotina</taxon>
        <taxon>Sordariomycetes</taxon>
        <taxon>Hypocreomycetidae</taxon>
        <taxon>Hypocreales</taxon>
        <taxon>Stachybotryaceae</taxon>
        <taxon>Stachybotrys</taxon>
    </lineage>
</organism>
<evidence type="ECO:0000259" key="6">
    <source>
        <dbReference type="Pfam" id="PF00082"/>
    </source>
</evidence>
<evidence type="ECO:0000256" key="4">
    <source>
        <dbReference type="ARBA" id="ARBA00022825"/>
    </source>
</evidence>
<evidence type="ECO:0000313" key="8">
    <source>
        <dbReference type="Proteomes" id="UP000813444"/>
    </source>
</evidence>
<dbReference type="InterPro" id="IPR050131">
    <property type="entry name" value="Peptidase_S8_subtilisin-like"/>
</dbReference>
<dbReference type="PANTHER" id="PTHR43806:SF11">
    <property type="entry name" value="CEREVISIN-RELATED"/>
    <property type="match status" value="1"/>
</dbReference>
<dbReference type="InterPro" id="IPR023828">
    <property type="entry name" value="Peptidase_S8_Ser-AS"/>
</dbReference>
<dbReference type="CDD" id="cd00306">
    <property type="entry name" value="Peptidases_S8_S53"/>
    <property type="match status" value="1"/>
</dbReference>
<dbReference type="PRINTS" id="PR00723">
    <property type="entry name" value="SUBTILISIN"/>
</dbReference>
<feature type="domain" description="Peptidase S8/S53" evidence="6">
    <location>
        <begin position="52"/>
        <end position="322"/>
    </location>
</feature>
<keyword evidence="8" id="KW-1185">Reference proteome</keyword>
<feature type="active site" description="Charge relay system" evidence="5">
    <location>
        <position position="60"/>
    </location>
</feature>
<dbReference type="SUPFAM" id="SSF52743">
    <property type="entry name" value="Subtilisin-like"/>
    <property type="match status" value="1"/>
</dbReference>
<dbReference type="OrthoDB" id="206201at2759"/>
<dbReference type="InterPro" id="IPR036852">
    <property type="entry name" value="Peptidase_S8/S53_dom_sf"/>
</dbReference>
<dbReference type="InterPro" id="IPR015500">
    <property type="entry name" value="Peptidase_S8_subtilisin-rel"/>
</dbReference>
<dbReference type="EMBL" id="JAGPNK010000012">
    <property type="protein sequence ID" value="KAH7310636.1"/>
    <property type="molecule type" value="Genomic_DNA"/>
</dbReference>
<comment type="similarity">
    <text evidence="1 5">Belongs to the peptidase S8 family.</text>
</comment>
<sequence length="356" mass="39157">MSMMNLFSIVLTYHSQVCSEARFRVDCERFLGRLGGLCAMSCKASNDPIRTRNIRVAFLDSGVDKEDGMVGAAIKSKIISCKSRSFVQGDAEDGWQHDADGHGTHVARLLRHYAPTAEIFVGKICVGSKVSGKEYDGVAKVRDYITYQRRTNLALIWTQAIEWAAKDCDADIISLSLGSEDDHSGIRHAIDRASQHYRKLIIASASNDGGRSGRSQPASLPGVICMHATDGDGNCGGINPSPIIGTDNFATLGIAIYSQWKEKNVLLSGTSYAVPVAVGFAVCVLEFAKHVCNIDAEDLARLTRTDAMSRVFKKMSSRRDGYDFLWPRHLWPNFKTNPKLDKESVSEEIMTILKSL</sequence>
<keyword evidence="2 5" id="KW-0645">Protease</keyword>
<feature type="active site" description="Charge relay system" evidence="5">
    <location>
        <position position="102"/>
    </location>
</feature>
<dbReference type="PANTHER" id="PTHR43806">
    <property type="entry name" value="PEPTIDASE S8"/>
    <property type="match status" value="1"/>
</dbReference>
<gene>
    <name evidence="7" type="ORF">B0I35DRAFT_77081</name>
</gene>
<dbReference type="PROSITE" id="PS00138">
    <property type="entry name" value="SUBTILASE_SER"/>
    <property type="match status" value="1"/>
</dbReference>